<organism evidence="2 3">
    <name type="scientific">Elysia marginata</name>
    <dbReference type="NCBI Taxonomy" id="1093978"/>
    <lineage>
        <taxon>Eukaryota</taxon>
        <taxon>Metazoa</taxon>
        <taxon>Spiralia</taxon>
        <taxon>Lophotrochozoa</taxon>
        <taxon>Mollusca</taxon>
        <taxon>Gastropoda</taxon>
        <taxon>Heterobranchia</taxon>
        <taxon>Euthyneura</taxon>
        <taxon>Panpulmonata</taxon>
        <taxon>Sacoglossa</taxon>
        <taxon>Placobranchoidea</taxon>
        <taxon>Plakobranchidae</taxon>
        <taxon>Elysia</taxon>
    </lineage>
</organism>
<feature type="compositionally biased region" description="Acidic residues" evidence="1">
    <location>
        <begin position="148"/>
        <end position="170"/>
    </location>
</feature>
<name>A0AAV4HQY7_9GAST</name>
<proteinExistence type="predicted"/>
<evidence type="ECO:0000313" key="3">
    <source>
        <dbReference type="Proteomes" id="UP000762676"/>
    </source>
</evidence>
<feature type="region of interest" description="Disordered" evidence="1">
    <location>
        <begin position="16"/>
        <end position="95"/>
    </location>
</feature>
<comment type="caution">
    <text evidence="2">The sequence shown here is derived from an EMBL/GenBank/DDBJ whole genome shotgun (WGS) entry which is preliminary data.</text>
</comment>
<feature type="compositionally biased region" description="Low complexity" evidence="1">
    <location>
        <begin position="25"/>
        <end position="34"/>
    </location>
</feature>
<feature type="region of interest" description="Disordered" evidence="1">
    <location>
        <begin position="237"/>
        <end position="303"/>
    </location>
</feature>
<sequence length="343" mass="36240">MFRPIKTSGRIVTSKGGLDIADDMNNNNNNSNNSRSGSKAGGPYTAATTISTTDRSSISTTTVTNTSNNNNISSNNNNNNNDDDARESSISSSNRNISRLLRSSVSSRTRVLDSDQLVASGSRTMPGSALADDVIDDNTADNDCCGGGDEEDEADDDDDDKTEINDDDDSTDKRGLFGDVKAGYNPFVTDISDFEDEGDKIEENDDDGDDDVIMRLTDGGALYGRCDFDELTIRTSEDAQSERAVPSAWGADVEEAEREREEAQRGDGGGRSGNTVGADDGVGRSGNTVGADDGDGQDGGDVDMSSLDFSSLLMVAGQAADTAASDDATARLSERIRDVHLGR</sequence>
<accession>A0AAV4HQY7</accession>
<dbReference type="Proteomes" id="UP000762676">
    <property type="component" value="Unassembled WGS sequence"/>
</dbReference>
<gene>
    <name evidence="2" type="ORF">ElyMa_004519800</name>
</gene>
<feature type="compositionally biased region" description="Acidic residues" evidence="1">
    <location>
        <begin position="192"/>
        <end position="211"/>
    </location>
</feature>
<reference evidence="2 3" key="1">
    <citation type="journal article" date="2021" name="Elife">
        <title>Chloroplast acquisition without the gene transfer in kleptoplastic sea slugs, Plakobranchus ocellatus.</title>
        <authorList>
            <person name="Maeda T."/>
            <person name="Takahashi S."/>
            <person name="Yoshida T."/>
            <person name="Shimamura S."/>
            <person name="Takaki Y."/>
            <person name="Nagai Y."/>
            <person name="Toyoda A."/>
            <person name="Suzuki Y."/>
            <person name="Arimoto A."/>
            <person name="Ishii H."/>
            <person name="Satoh N."/>
            <person name="Nishiyama T."/>
            <person name="Hasebe M."/>
            <person name="Maruyama T."/>
            <person name="Minagawa J."/>
            <person name="Obokata J."/>
            <person name="Shigenobu S."/>
        </authorList>
    </citation>
    <scope>NUCLEOTIDE SEQUENCE [LARGE SCALE GENOMIC DNA]</scope>
</reference>
<protein>
    <submittedName>
        <fullName evidence="2">Uncharacterized protein</fullName>
    </submittedName>
</protein>
<dbReference type="AlphaFoldDB" id="A0AAV4HQY7"/>
<feature type="compositionally biased region" description="Low complexity" evidence="1">
    <location>
        <begin position="45"/>
        <end position="80"/>
    </location>
</feature>
<keyword evidence="3" id="KW-1185">Reference proteome</keyword>
<evidence type="ECO:0000313" key="2">
    <source>
        <dbReference type="EMBL" id="GFR99110.1"/>
    </source>
</evidence>
<feature type="region of interest" description="Disordered" evidence="1">
    <location>
        <begin position="117"/>
        <end position="212"/>
    </location>
</feature>
<feature type="compositionally biased region" description="Acidic residues" evidence="1">
    <location>
        <begin position="292"/>
        <end position="301"/>
    </location>
</feature>
<dbReference type="EMBL" id="BMAT01009120">
    <property type="protein sequence ID" value="GFR99110.1"/>
    <property type="molecule type" value="Genomic_DNA"/>
</dbReference>
<evidence type="ECO:0000256" key="1">
    <source>
        <dbReference type="SAM" id="MobiDB-lite"/>
    </source>
</evidence>